<comment type="similarity">
    <text evidence="2">Belongs to the bZIP family.</text>
</comment>
<gene>
    <name evidence="13" type="ORF">GH714_001934</name>
</gene>
<feature type="domain" description="BZIP" evidence="11">
    <location>
        <begin position="75"/>
        <end position="119"/>
    </location>
</feature>
<keyword evidence="4" id="KW-0238">DNA-binding</keyword>
<dbReference type="SUPFAM" id="SSF46565">
    <property type="entry name" value="Chaperone J-domain"/>
    <property type="match status" value="1"/>
</dbReference>
<dbReference type="GO" id="GO:0003700">
    <property type="term" value="F:DNA-binding transcription factor activity"/>
    <property type="evidence" value="ECO:0007669"/>
    <property type="project" value="InterPro"/>
</dbReference>
<keyword evidence="6" id="KW-0804">Transcription</keyword>
<keyword evidence="8" id="KW-0175">Coiled coil</keyword>
<dbReference type="InterPro" id="IPR001623">
    <property type="entry name" value="DnaJ_domain"/>
</dbReference>
<dbReference type="GO" id="GO:0000976">
    <property type="term" value="F:transcription cis-regulatory region binding"/>
    <property type="evidence" value="ECO:0007669"/>
    <property type="project" value="UniProtKB-ARBA"/>
</dbReference>
<dbReference type="AlphaFoldDB" id="A0A6A6L8K5"/>
<dbReference type="SMART" id="SM00271">
    <property type="entry name" value="DnaJ"/>
    <property type="match status" value="1"/>
</dbReference>
<dbReference type="PANTHER" id="PTHR45693">
    <property type="entry name" value="TRANSCRIPTION FACTOR TGA9"/>
    <property type="match status" value="1"/>
</dbReference>
<evidence type="ECO:0000313" key="13">
    <source>
        <dbReference type="EMBL" id="KAF2296785.1"/>
    </source>
</evidence>
<dbReference type="GO" id="GO:0005634">
    <property type="term" value="C:nucleus"/>
    <property type="evidence" value="ECO:0007669"/>
    <property type="project" value="UniProtKB-SubCell"/>
</dbReference>
<evidence type="ECO:0000313" key="14">
    <source>
        <dbReference type="Proteomes" id="UP000467840"/>
    </source>
</evidence>
<keyword evidence="5" id="KW-0010">Activator</keyword>
<dbReference type="SUPFAM" id="SSF57959">
    <property type="entry name" value="Leucine zipper domain"/>
    <property type="match status" value="1"/>
</dbReference>
<feature type="compositionally biased region" description="Basic and acidic residues" evidence="9">
    <location>
        <begin position="63"/>
        <end position="75"/>
    </location>
</feature>
<evidence type="ECO:0000256" key="6">
    <source>
        <dbReference type="ARBA" id="ARBA00023163"/>
    </source>
</evidence>
<dbReference type="InterPro" id="IPR036869">
    <property type="entry name" value="J_dom_sf"/>
</dbReference>
<dbReference type="InterPro" id="IPR046347">
    <property type="entry name" value="bZIP_sf"/>
</dbReference>
<reference evidence="13 14" key="1">
    <citation type="journal article" date="2020" name="Mol. Plant">
        <title>The Chromosome-Based Rubber Tree Genome Provides New Insights into Spurge Genome Evolution and Rubber Biosynthesis.</title>
        <authorList>
            <person name="Liu J."/>
            <person name="Shi C."/>
            <person name="Shi C.C."/>
            <person name="Li W."/>
            <person name="Zhang Q.J."/>
            <person name="Zhang Y."/>
            <person name="Li K."/>
            <person name="Lu H.F."/>
            <person name="Shi C."/>
            <person name="Zhu S.T."/>
            <person name="Xiao Z.Y."/>
            <person name="Nan H."/>
            <person name="Yue Y."/>
            <person name="Zhu X.G."/>
            <person name="Wu Y."/>
            <person name="Hong X.N."/>
            <person name="Fan G.Y."/>
            <person name="Tong Y."/>
            <person name="Zhang D."/>
            <person name="Mao C.L."/>
            <person name="Liu Y.L."/>
            <person name="Hao S.J."/>
            <person name="Liu W.Q."/>
            <person name="Lv M.Q."/>
            <person name="Zhang H.B."/>
            <person name="Liu Y."/>
            <person name="Hu-Tang G.R."/>
            <person name="Wang J.P."/>
            <person name="Wang J.H."/>
            <person name="Sun Y.H."/>
            <person name="Ni S.B."/>
            <person name="Chen W.B."/>
            <person name="Zhang X.C."/>
            <person name="Jiao Y.N."/>
            <person name="Eichler E.E."/>
            <person name="Li G.H."/>
            <person name="Liu X."/>
            <person name="Gao L.Z."/>
        </authorList>
    </citation>
    <scope>NUCLEOTIDE SEQUENCE [LARGE SCALE GENOMIC DNA]</scope>
    <source>
        <strain evidence="14">cv. GT1</strain>
        <tissue evidence="13">Leaf</tissue>
    </source>
</reference>
<protein>
    <recommendedName>
        <fullName evidence="15">J domain-containing protein</fullName>
    </recommendedName>
</protein>
<keyword evidence="7" id="KW-0539">Nucleus</keyword>
<dbReference type="PROSITE" id="PS00036">
    <property type="entry name" value="BZIP_BASIC"/>
    <property type="match status" value="1"/>
</dbReference>
<accession>A0A6A6L8K5</accession>
<keyword evidence="3" id="KW-0805">Transcription regulation</keyword>
<dbReference type="Gene3D" id="1.20.5.170">
    <property type="match status" value="1"/>
</dbReference>
<dbReference type="Pfam" id="PF14144">
    <property type="entry name" value="DOG1"/>
    <property type="match status" value="1"/>
</dbReference>
<evidence type="ECO:0000259" key="10">
    <source>
        <dbReference type="PROSITE" id="PS50076"/>
    </source>
</evidence>
<feature type="coiled-coil region" evidence="8">
    <location>
        <begin position="96"/>
        <end position="123"/>
    </location>
</feature>
<dbReference type="GO" id="GO:0006351">
    <property type="term" value="P:DNA-templated transcription"/>
    <property type="evidence" value="ECO:0007669"/>
    <property type="project" value="InterPro"/>
</dbReference>
<dbReference type="FunFam" id="1.20.5.170:FF:000019">
    <property type="entry name" value="BZIP family transcription factor"/>
    <property type="match status" value="1"/>
</dbReference>
<evidence type="ECO:0000256" key="9">
    <source>
        <dbReference type="SAM" id="MobiDB-lite"/>
    </source>
</evidence>
<evidence type="ECO:0000256" key="1">
    <source>
        <dbReference type="ARBA" id="ARBA00004123"/>
    </source>
</evidence>
<evidence type="ECO:0000259" key="12">
    <source>
        <dbReference type="PROSITE" id="PS51806"/>
    </source>
</evidence>
<dbReference type="PROSITE" id="PS00636">
    <property type="entry name" value="DNAJ_1"/>
    <property type="match status" value="1"/>
</dbReference>
<dbReference type="Pfam" id="PF00226">
    <property type="entry name" value="DnaJ"/>
    <property type="match status" value="1"/>
</dbReference>
<dbReference type="PRINTS" id="PR00625">
    <property type="entry name" value="JDOMAIN"/>
</dbReference>
<feature type="region of interest" description="Disordered" evidence="9">
    <location>
        <begin position="56"/>
        <end position="75"/>
    </location>
</feature>
<dbReference type="SMART" id="SM00338">
    <property type="entry name" value="BRLZ"/>
    <property type="match status" value="1"/>
</dbReference>
<dbReference type="CDD" id="cd06257">
    <property type="entry name" value="DnaJ"/>
    <property type="match status" value="1"/>
</dbReference>
<dbReference type="EMBL" id="JAAGAX010000012">
    <property type="protein sequence ID" value="KAF2296785.1"/>
    <property type="molecule type" value="Genomic_DNA"/>
</dbReference>
<dbReference type="InterPro" id="IPR004827">
    <property type="entry name" value="bZIP"/>
</dbReference>
<evidence type="ECO:0008006" key="15">
    <source>
        <dbReference type="Google" id="ProtNLM"/>
    </source>
</evidence>
<evidence type="ECO:0000256" key="8">
    <source>
        <dbReference type="SAM" id="Coils"/>
    </source>
</evidence>
<dbReference type="Pfam" id="PF00170">
    <property type="entry name" value="bZIP_1"/>
    <property type="match status" value="1"/>
</dbReference>
<comment type="caution">
    <text evidence="13">The sequence shown here is derived from an EMBL/GenBank/DDBJ whole genome shotgun (WGS) entry which is preliminary data.</text>
</comment>
<dbReference type="InterPro" id="IPR025422">
    <property type="entry name" value="TGA_domain"/>
</dbReference>
<comment type="subcellular location">
    <subcellularLocation>
        <location evidence="1">Nucleus</location>
    </subcellularLocation>
</comment>
<keyword evidence="14" id="KW-1185">Reference proteome</keyword>
<name>A0A6A6L8K5_HEVBR</name>
<evidence type="ECO:0000256" key="7">
    <source>
        <dbReference type="ARBA" id="ARBA00023242"/>
    </source>
</evidence>
<dbReference type="PANTHER" id="PTHR45693:SF7">
    <property type="entry name" value="TRANSCRIPTION FACTOR TGA7"/>
    <property type="match status" value="1"/>
</dbReference>
<proteinExistence type="inferred from homology"/>
<dbReference type="PROSITE" id="PS50217">
    <property type="entry name" value="BZIP"/>
    <property type="match status" value="1"/>
</dbReference>
<feature type="domain" description="DOG1" evidence="12">
    <location>
        <begin position="146"/>
        <end position="356"/>
    </location>
</feature>
<evidence type="ECO:0000259" key="11">
    <source>
        <dbReference type="PROSITE" id="PS50217"/>
    </source>
</evidence>
<dbReference type="PROSITE" id="PS50076">
    <property type="entry name" value="DNAJ_2"/>
    <property type="match status" value="1"/>
</dbReference>
<dbReference type="Gene3D" id="1.10.287.110">
    <property type="entry name" value="DnaJ domain"/>
    <property type="match status" value="1"/>
</dbReference>
<evidence type="ECO:0000256" key="5">
    <source>
        <dbReference type="ARBA" id="ARBA00023159"/>
    </source>
</evidence>
<feature type="domain" description="J" evidence="10">
    <location>
        <begin position="322"/>
        <end position="400"/>
    </location>
</feature>
<dbReference type="InterPro" id="IPR018253">
    <property type="entry name" value="DnaJ_domain_CS"/>
</dbReference>
<organism evidence="13 14">
    <name type="scientific">Hevea brasiliensis</name>
    <name type="common">Para rubber tree</name>
    <name type="synonym">Siphonia brasiliensis</name>
    <dbReference type="NCBI Taxonomy" id="3981"/>
    <lineage>
        <taxon>Eukaryota</taxon>
        <taxon>Viridiplantae</taxon>
        <taxon>Streptophyta</taxon>
        <taxon>Embryophyta</taxon>
        <taxon>Tracheophyta</taxon>
        <taxon>Spermatophyta</taxon>
        <taxon>Magnoliopsida</taxon>
        <taxon>eudicotyledons</taxon>
        <taxon>Gunneridae</taxon>
        <taxon>Pentapetalae</taxon>
        <taxon>rosids</taxon>
        <taxon>fabids</taxon>
        <taxon>Malpighiales</taxon>
        <taxon>Euphorbiaceae</taxon>
        <taxon>Crotonoideae</taxon>
        <taxon>Micrandreae</taxon>
        <taxon>Hevea</taxon>
    </lineage>
</organism>
<evidence type="ECO:0000256" key="4">
    <source>
        <dbReference type="ARBA" id="ARBA00023125"/>
    </source>
</evidence>
<evidence type="ECO:0000256" key="2">
    <source>
        <dbReference type="ARBA" id="ARBA00007163"/>
    </source>
</evidence>
<evidence type="ECO:0000256" key="3">
    <source>
        <dbReference type="ARBA" id="ARBA00023015"/>
    </source>
</evidence>
<sequence>MSSSSTQLSALRGMGIYEPFHQLSSWGDPFRGDGSLNIGSSTIVQVDSGLNNKTEYVSQDSMEPSRSDQEANKPADKVLRRLAQNREAARRSRLRKKAYVQQLESSRLKLVQLEQELERVRQQGVYISIAPDSSHLGLPGTLNSGITTFEIEYGHWIEEQHKQVSELRNALQARITDIELRILVENGLNHYNNLFRMKADAAKADVFYLISGKWRTSVERFFQWIGGFRPSELLSVLISQLEPLTDQQLVDVCNLRQSSQQAEDALSQGIDKLQQTLAQSIAADITSGGSYRAQMAAAIEKLEALEGFVNQADHLRQQTLQQMSRILTTRQAARELERGADEEEIKVAYRRLAKYYHPDVYDGRGTLEEGETAEARFIKIQAAYELLMDDEKRRQYDMDHRVNPMKASQAWMEWLMKKRKAFDQRGDMAIAAWAEQQQREMNLRARRLSRSKIDPEEERRILAREKKASAEYYTNTLRRHTLVLKKRDLMRKKAEEEKKKVINQLLAAEGLELDTDDDEAL</sequence>
<dbReference type="PROSITE" id="PS51806">
    <property type="entry name" value="DOG1"/>
    <property type="match status" value="1"/>
</dbReference>
<dbReference type="Proteomes" id="UP000467840">
    <property type="component" value="Chromosome 18"/>
</dbReference>